<proteinExistence type="predicted"/>
<keyword evidence="2" id="KW-1185">Reference proteome</keyword>
<gene>
    <name evidence="1" type="ORF">DPX16_1550</name>
</gene>
<evidence type="ECO:0000313" key="2">
    <source>
        <dbReference type="Proteomes" id="UP000281406"/>
    </source>
</evidence>
<accession>A0A3N0XTB3</accession>
<feature type="non-terminal residue" evidence="1">
    <location>
        <position position="1"/>
    </location>
</feature>
<dbReference type="Proteomes" id="UP000281406">
    <property type="component" value="Unassembled WGS sequence"/>
</dbReference>
<evidence type="ECO:0000313" key="1">
    <source>
        <dbReference type="EMBL" id="ROJ30571.1"/>
    </source>
</evidence>
<name>A0A3N0XTB3_ANAGA</name>
<protein>
    <submittedName>
        <fullName evidence="1">Uncharacterized protein</fullName>
    </submittedName>
</protein>
<reference evidence="1 2" key="1">
    <citation type="submission" date="2018-10" db="EMBL/GenBank/DDBJ databases">
        <title>Genome assembly for a Yunnan-Guizhou Plateau 3E fish, Anabarilius grahami (Regan), and its evolutionary and genetic applications.</title>
        <authorList>
            <person name="Jiang W."/>
        </authorList>
    </citation>
    <scope>NUCLEOTIDE SEQUENCE [LARGE SCALE GENOMIC DNA]</scope>
    <source>
        <strain evidence="1">AG-KIZ</strain>
        <tissue evidence="1">Muscle</tissue>
    </source>
</reference>
<dbReference type="EMBL" id="RJVU01061863">
    <property type="protein sequence ID" value="ROJ30571.1"/>
    <property type="molecule type" value="Genomic_DNA"/>
</dbReference>
<dbReference type="AlphaFoldDB" id="A0A3N0XTB3"/>
<organism evidence="1 2">
    <name type="scientific">Anabarilius grahami</name>
    <name type="common">Kanglang fish</name>
    <name type="synonym">Barilius grahami</name>
    <dbReference type="NCBI Taxonomy" id="495550"/>
    <lineage>
        <taxon>Eukaryota</taxon>
        <taxon>Metazoa</taxon>
        <taxon>Chordata</taxon>
        <taxon>Craniata</taxon>
        <taxon>Vertebrata</taxon>
        <taxon>Euteleostomi</taxon>
        <taxon>Actinopterygii</taxon>
        <taxon>Neopterygii</taxon>
        <taxon>Teleostei</taxon>
        <taxon>Ostariophysi</taxon>
        <taxon>Cypriniformes</taxon>
        <taxon>Xenocyprididae</taxon>
        <taxon>Xenocypridinae</taxon>
        <taxon>Xenocypridinae incertae sedis</taxon>
        <taxon>Anabarilius</taxon>
    </lineage>
</organism>
<comment type="caution">
    <text evidence="1">The sequence shown here is derived from an EMBL/GenBank/DDBJ whole genome shotgun (WGS) entry which is preliminary data.</text>
</comment>
<sequence>QIATSLEDSCSVLKHSVLLYTPSASETHRETEKTETRCLQRQKRYERKYFSDYELFKTFNPNTD</sequence>